<feature type="transmembrane region" description="Helical" evidence="2">
    <location>
        <begin position="659"/>
        <end position="684"/>
    </location>
</feature>
<evidence type="ECO:0000256" key="1">
    <source>
        <dbReference type="SAM" id="MobiDB-lite"/>
    </source>
</evidence>
<evidence type="ECO:0000313" key="4">
    <source>
        <dbReference type="Proteomes" id="UP001295423"/>
    </source>
</evidence>
<feature type="region of interest" description="Disordered" evidence="1">
    <location>
        <begin position="523"/>
        <end position="580"/>
    </location>
</feature>
<feature type="compositionally biased region" description="Low complexity" evidence="1">
    <location>
        <begin position="551"/>
        <end position="563"/>
    </location>
</feature>
<keyword evidence="2" id="KW-0812">Transmembrane</keyword>
<evidence type="ECO:0000256" key="2">
    <source>
        <dbReference type="SAM" id="Phobius"/>
    </source>
</evidence>
<accession>A0AAD2CSS2</accession>
<feature type="compositionally biased region" description="Basic residues" evidence="1">
    <location>
        <begin position="312"/>
        <end position="324"/>
    </location>
</feature>
<feature type="compositionally biased region" description="Basic and acidic residues" evidence="1">
    <location>
        <begin position="202"/>
        <end position="222"/>
    </location>
</feature>
<feature type="transmembrane region" description="Helical" evidence="2">
    <location>
        <begin position="704"/>
        <end position="728"/>
    </location>
</feature>
<sequence length="926" mass="102569">MSIVGGEKSDGEDSSSNFSSSNNSSWSSALEISDSEIEFDVPAQVATHPTPVPSVKSKIKSKPSVHPSQKRTVAGTPSLRQHNQSLRHRSASPNKRPTRIIKASTGGTRGRASVRSVSPTIIQTSRGPRKSVRVQQRPQSPTKKPNRQSPPRTSSVTPIHYPPRIREVPPSKTRKTSHSPKRSKRISAGVGLALTPKITRKGSHEQKRSISPEPPIRSKSDEISPPVLPKKAKHLRNRSMPLELLSHDEIVVETVNDDEETVKVLSRRRSRSLDREPSAMTLFPAQILQMPKRSSTGSKAVKPPITPLPSRANKKSVKSKKKSPSLKPATSTKSDDLSPKRIPLHTRAKSMPEELLTPDEMVETVDSDGDETNVQGPPRLRSRSLEREPSAMTLFPAQFSQQQQAMAPKRSSMGSPAQASNKATSKLNMKPNSKTANTRSRSTSPALRRQRTLSGKPKKKQLFRERPKPSSPYIASALSTKPSPKLAPRAPISTNTASTVSEISNQSAFSAITQKESAELIPLRSESDVPIGDIKQPANTSPKRGRTNAQVRSSSPRRTSPVPELSVQRKSVSPGPNARRRDYTVGAVTMSGLEVPVHDAEGAYVYRQRIPAKRPAEPKRYKIRTRQRSRRDRLIEVKQGSFCIGNKEIEMETPPRSLVIIWVILGIELFLDLIATGISFVSFVRDPVVCCEEEIEHDHLHLGFTIPFIVLIVAEIGFLLRAIFLSLWPKSTYTMDGAVIIDDHDVASSDPSGIGKMLCCVDWSPKFISFVVNLLTIINPYFGFFITWILMYQSDKHEALAVMGIEALSILLHFIAVHLEQSAPTLKLKLMHVLAIVAWLATIFMTLWYLAQGGVCYNSKINNFWFDGCEVCPDGSPPINDVDGLQCPYTTVILGRNVTAYEPVFGLTLKRSTICEEDLQMCWYTY</sequence>
<feature type="compositionally biased region" description="Acidic residues" evidence="1">
    <location>
        <begin position="356"/>
        <end position="371"/>
    </location>
</feature>
<feature type="compositionally biased region" description="Basic residues" evidence="1">
    <location>
        <begin position="172"/>
        <end position="185"/>
    </location>
</feature>
<proteinExistence type="predicted"/>
<keyword evidence="4" id="KW-1185">Reference proteome</keyword>
<keyword evidence="2" id="KW-1133">Transmembrane helix</keyword>
<feature type="compositionally biased region" description="Polar residues" evidence="1">
    <location>
        <begin position="537"/>
        <end position="550"/>
    </location>
</feature>
<gene>
    <name evidence="3" type="ORF">CYCCA115_LOCUS9401</name>
</gene>
<keyword evidence="2" id="KW-0472">Membrane</keyword>
<protein>
    <submittedName>
        <fullName evidence="3">Uncharacterized protein</fullName>
    </submittedName>
</protein>
<feature type="compositionally biased region" description="Low complexity" evidence="1">
    <location>
        <begin position="14"/>
        <end position="28"/>
    </location>
</feature>
<name>A0AAD2CSS2_9STRA</name>
<feature type="transmembrane region" description="Helical" evidence="2">
    <location>
        <begin position="799"/>
        <end position="819"/>
    </location>
</feature>
<feature type="region of interest" description="Disordered" evidence="1">
    <location>
        <begin position="286"/>
        <end position="498"/>
    </location>
</feature>
<feature type="region of interest" description="Disordered" evidence="1">
    <location>
        <begin position="1"/>
        <end position="239"/>
    </location>
</feature>
<dbReference type="EMBL" id="CAKOGP040001335">
    <property type="protein sequence ID" value="CAJ1945257.1"/>
    <property type="molecule type" value="Genomic_DNA"/>
</dbReference>
<evidence type="ECO:0000313" key="3">
    <source>
        <dbReference type="EMBL" id="CAJ1945257.1"/>
    </source>
</evidence>
<dbReference type="AlphaFoldDB" id="A0AAD2CSS2"/>
<comment type="caution">
    <text evidence="3">The sequence shown here is derived from an EMBL/GenBank/DDBJ whole genome shotgun (WGS) entry which is preliminary data.</text>
</comment>
<feature type="compositionally biased region" description="Polar residues" evidence="1">
    <location>
        <begin position="133"/>
        <end position="157"/>
    </location>
</feature>
<feature type="compositionally biased region" description="Basic residues" evidence="1">
    <location>
        <begin position="448"/>
        <end position="461"/>
    </location>
</feature>
<feature type="transmembrane region" description="Helical" evidence="2">
    <location>
        <begin position="767"/>
        <end position="792"/>
    </location>
</feature>
<feature type="compositionally biased region" description="Polar residues" evidence="1">
    <location>
        <begin position="115"/>
        <end position="126"/>
    </location>
</feature>
<feature type="compositionally biased region" description="Polar residues" evidence="1">
    <location>
        <begin position="412"/>
        <end position="445"/>
    </location>
</feature>
<reference evidence="3" key="1">
    <citation type="submission" date="2023-08" db="EMBL/GenBank/DDBJ databases">
        <authorList>
            <person name="Audoor S."/>
            <person name="Bilcke G."/>
        </authorList>
    </citation>
    <scope>NUCLEOTIDE SEQUENCE</scope>
</reference>
<dbReference type="Proteomes" id="UP001295423">
    <property type="component" value="Unassembled WGS sequence"/>
</dbReference>
<organism evidence="3 4">
    <name type="scientific">Cylindrotheca closterium</name>
    <dbReference type="NCBI Taxonomy" id="2856"/>
    <lineage>
        <taxon>Eukaryota</taxon>
        <taxon>Sar</taxon>
        <taxon>Stramenopiles</taxon>
        <taxon>Ochrophyta</taxon>
        <taxon>Bacillariophyta</taxon>
        <taxon>Bacillariophyceae</taxon>
        <taxon>Bacillariophycidae</taxon>
        <taxon>Bacillariales</taxon>
        <taxon>Bacillariaceae</taxon>
        <taxon>Cylindrotheca</taxon>
    </lineage>
</organism>
<feature type="transmembrane region" description="Helical" evidence="2">
    <location>
        <begin position="831"/>
        <end position="851"/>
    </location>
</feature>